<dbReference type="EMBL" id="JBHSNS010000009">
    <property type="protein sequence ID" value="MFC5730579.1"/>
    <property type="molecule type" value="Genomic_DNA"/>
</dbReference>
<gene>
    <name evidence="1" type="ORF">ACFPQB_16785</name>
</gene>
<dbReference type="SUPFAM" id="SSF51735">
    <property type="entry name" value="NAD(P)-binding Rossmann-fold domains"/>
    <property type="match status" value="1"/>
</dbReference>
<name>A0ABW0ZLX2_9ACTN</name>
<evidence type="ECO:0000313" key="1">
    <source>
        <dbReference type="EMBL" id="MFC5730579.1"/>
    </source>
</evidence>
<dbReference type="RefSeq" id="WP_136434663.1">
    <property type="nucleotide sequence ID" value="NZ_JBHSNS010000009.1"/>
</dbReference>
<dbReference type="Gene3D" id="3.40.50.720">
    <property type="entry name" value="NAD(P)-binding Rossmann-like Domain"/>
    <property type="match status" value="2"/>
</dbReference>
<dbReference type="InterPro" id="IPR051468">
    <property type="entry name" value="Fungal_SecMetab_SDRs"/>
</dbReference>
<organism evidence="1 2">
    <name type="scientific">Nocardioides vastitatis</name>
    <dbReference type="NCBI Taxonomy" id="2568655"/>
    <lineage>
        <taxon>Bacteria</taxon>
        <taxon>Bacillati</taxon>
        <taxon>Actinomycetota</taxon>
        <taxon>Actinomycetes</taxon>
        <taxon>Propionibacteriales</taxon>
        <taxon>Nocardioidaceae</taxon>
        <taxon>Nocardioides</taxon>
    </lineage>
</organism>
<accession>A0ABW0ZLX2</accession>
<dbReference type="PANTHER" id="PTHR43544:SF2">
    <property type="entry name" value="OXIDOREDUCTASE"/>
    <property type="match status" value="1"/>
</dbReference>
<dbReference type="PANTHER" id="PTHR43544">
    <property type="entry name" value="SHORT-CHAIN DEHYDROGENASE/REDUCTASE"/>
    <property type="match status" value="1"/>
</dbReference>
<protein>
    <submittedName>
        <fullName evidence="1">SDR family NAD(P)-dependent oxidoreductase</fullName>
    </submittedName>
</protein>
<reference evidence="2" key="1">
    <citation type="journal article" date="2019" name="Int. J. Syst. Evol. Microbiol.">
        <title>The Global Catalogue of Microorganisms (GCM) 10K type strain sequencing project: providing services to taxonomists for standard genome sequencing and annotation.</title>
        <authorList>
            <consortium name="The Broad Institute Genomics Platform"/>
            <consortium name="The Broad Institute Genome Sequencing Center for Infectious Disease"/>
            <person name="Wu L."/>
            <person name="Ma J."/>
        </authorList>
    </citation>
    <scope>NUCLEOTIDE SEQUENCE [LARGE SCALE GENOMIC DNA]</scope>
    <source>
        <strain evidence="2">YIM 94188</strain>
    </source>
</reference>
<comment type="caution">
    <text evidence="1">The sequence shown here is derived from an EMBL/GenBank/DDBJ whole genome shotgun (WGS) entry which is preliminary data.</text>
</comment>
<sequence>MPHAEPAEQSDRIDPDELAITLKVLDQLHQLPPDHDDVRTVKRAASYMYKMIKKARRAEIRAERFEHDQRIIEKTATGSPLRIDDETNGIPLVSTAQGSFAGELITPRGCYICKEDFTLVDAFYHWLCPRCAAMSHTKRDQRTDLTGKRALLTGGRAKIGMYIALRLLRDGAHTTITTRFPKDAVRRFSSMEDSADWLHRLKIVGIDLRDPTQVIALTEDVAADGPLDILINNACQTVRRSPGAYSHLLEGESAPLVAPPGRELPEMVTFDRISEAHPAAIAGALEAHAVAHHEGESAESALAAHNAASLTALALKAGSASLEAHLAGTAVDAGGLLPDVQTNNSWTQVVDEVDPLELLEVQFCNSIAPFLLVSRLRPAMRAAVQSGARRAYVVNVSAMEGQFSRRYKGPGHPHTNMAKAALNMMTRTSAGEMFETDRILMTAVDTGWITDERPHQEKLRIAAEGWHAPLDLVDGAARVYDPIVRGEAGEDLYGCFVKDYEPSPW</sequence>
<dbReference type="Proteomes" id="UP001596072">
    <property type="component" value="Unassembled WGS sequence"/>
</dbReference>
<dbReference type="InterPro" id="IPR036291">
    <property type="entry name" value="NAD(P)-bd_dom_sf"/>
</dbReference>
<evidence type="ECO:0000313" key="2">
    <source>
        <dbReference type="Proteomes" id="UP001596072"/>
    </source>
</evidence>
<proteinExistence type="predicted"/>
<dbReference type="Pfam" id="PF00106">
    <property type="entry name" value="adh_short"/>
    <property type="match status" value="1"/>
</dbReference>
<dbReference type="InterPro" id="IPR002347">
    <property type="entry name" value="SDR_fam"/>
</dbReference>
<keyword evidence="2" id="KW-1185">Reference proteome</keyword>